<evidence type="ECO:0000256" key="1">
    <source>
        <dbReference type="ARBA" id="ARBA00000085"/>
    </source>
</evidence>
<name>A0A1K1X0R7_9GAMM</name>
<dbReference type="SUPFAM" id="SSF55874">
    <property type="entry name" value="ATPase domain of HSP90 chaperone/DNA topoisomerase II/histidine kinase"/>
    <property type="match status" value="1"/>
</dbReference>
<dbReference type="Gene3D" id="1.10.287.130">
    <property type="match status" value="1"/>
</dbReference>
<dbReference type="InterPro" id="IPR000014">
    <property type="entry name" value="PAS"/>
</dbReference>
<dbReference type="STRING" id="1122209.SAMN02745752_01639"/>
<dbReference type="NCBIfam" id="TIGR00229">
    <property type="entry name" value="sensory_box"/>
    <property type="match status" value="3"/>
</dbReference>
<sequence length="1341" mass="150143">MKNQPVIHRHYDLGKQQELLNQLAENTPGVLYQYRLFSDGRSCFSYATQGMLDVYGFTPEQVAEDARPVLERLHPDDLEQVNQSIILSAATLQVWEADYRYLHPKKGERWMEGRATPARLDDGSIIWNGYIYDITDRKLQELHLQDLSTRFQLTMEATDTGLWSWDLTTNEVSWSSQAFRQLGYEPDAFPVSLDKFQQLMHPDDTRPMMSEVMHCLEQVKGFEVQFRLKHAAGHWVWIQGRGKVTELSVEGKPIFMMGTHINISSLKQKEAELRESEQRLSQLAAYSRTVTWEMDAKGLYTYVSPVCRDVWGYDPDELIGQKHFYELHPIEDREHFIEQAFTIIAAGQSINDFENPVLHKDGHLLWVTTNGFPILDTNGLLIGYQGSDRDITQQKNAELGTRQLEAKISRQRHALDQIALAIAKHQDVDGILDAVCQHMGQALQADRALVYDVNFEKQLIHGLQEWLNPDLPKLTSSIGTYPLAVFEAGVTLMRHQQQWLVSHQSQPHPVLMQDGSAEVLHQQMAIKTLCWLPFRFTDQGYQLLVFNWVAEPIALAAEEQAFLGSIARMVELALGKIQMLEASQTQQKRIQFVYDVMGEGFYTLNEQGLITDINPAACRMLGYQKDELIGKIGHDIFHAHVGNQHLPLQQCPIFSTIRKGQVFNGEETFQCKDGRIIVVQVVSAPLFESNGSKVSVTSFTDITERKRAETAILEAKAAADAANRAKSEFLANMSHEIRTPMNGIIGLSQLSVNEHSHDVLQDRLYKINQSGRTLLGIINDILDFSKIEAGKLSIDLQPFFLPSLLDNLNSLFTQMASEKGLILKISARSLSHNAWIGDELRLRQVLTNLLGNAIKFTDQGQVDLLVSQQFDKDGKQTLLFQIQDTGIGITPDQQQKLFKAFSQADSSITRQHGGSGLGLVISQRLVNAMGGQGIQLVSHLGVGSSFSFTLPLQPCSSAEEQLLSNQHHQLHDTLLQLKGRLLLVEDNPINQEVAQAQLQQMGMEVVLAENGAEALTRLSQQTFDLVLMDIQMPVMDGYEATRQLRQAGHTLPVIALTAAAMIEDQQKALASGMNDHLAKPIDTHALQQVLARWLTADTASDRPSPTPVVPAESTTQPAFLDTTAGLVMLGGNNTLYNKLLGQFLEQLEADYLPLVLQLQQLQPDSPPEAYATAQKKAHTLKGVAGYLALKHLAHCATELDLRLKQAQQPPESMILAFATSLKQTRDAINTHRLHNGSASPAMETTAVTVESSDPQATETQQPTLAETLLALQKAIHNNMYLDDQLLEAMGKQFPESQQHPWQQLIRALDGFHYAQAEQLLISIMQQLEHPPANTTVMSKQP</sequence>
<dbReference type="InterPro" id="IPR003594">
    <property type="entry name" value="HATPase_dom"/>
</dbReference>
<dbReference type="PANTHER" id="PTHR45339:SF3">
    <property type="entry name" value="HISTIDINE KINASE"/>
    <property type="match status" value="1"/>
</dbReference>
<dbReference type="InterPro" id="IPR036097">
    <property type="entry name" value="HisK_dim/P_sf"/>
</dbReference>
<keyword evidence="7" id="KW-0067">ATP-binding</keyword>
<feature type="domain" description="PAS" evidence="15">
    <location>
        <begin position="276"/>
        <end position="347"/>
    </location>
</feature>
<evidence type="ECO:0000256" key="5">
    <source>
        <dbReference type="ARBA" id="ARBA00022741"/>
    </source>
</evidence>
<comment type="catalytic activity">
    <reaction evidence="1">
        <text>ATP + protein L-histidine = ADP + protein N-phospho-L-histidine.</text>
        <dbReference type="EC" id="2.7.13.3"/>
    </reaction>
</comment>
<dbReference type="Gene3D" id="3.30.565.10">
    <property type="entry name" value="Histidine kinase-like ATPase, C-terminal domain"/>
    <property type="match status" value="1"/>
</dbReference>
<dbReference type="InterPro" id="IPR004358">
    <property type="entry name" value="Sig_transdc_His_kin-like_C"/>
</dbReference>
<keyword evidence="8" id="KW-0902">Two-component regulatory system</keyword>
<keyword evidence="19" id="KW-1185">Reference proteome</keyword>
<dbReference type="Gene3D" id="1.20.120.160">
    <property type="entry name" value="HPT domain"/>
    <property type="match status" value="1"/>
</dbReference>
<feature type="domain" description="HPt" evidence="17">
    <location>
        <begin position="1132"/>
        <end position="1231"/>
    </location>
</feature>
<evidence type="ECO:0000313" key="18">
    <source>
        <dbReference type="EMBL" id="SFX43111.1"/>
    </source>
</evidence>
<dbReference type="SUPFAM" id="SSF52172">
    <property type="entry name" value="CheY-like"/>
    <property type="match status" value="1"/>
</dbReference>
<keyword evidence="3 12" id="KW-0597">Phosphoprotein</keyword>
<dbReference type="Gene3D" id="3.30.450.20">
    <property type="entry name" value="PAS domain"/>
    <property type="match status" value="4"/>
</dbReference>
<dbReference type="PROSITE" id="PS50109">
    <property type="entry name" value="HIS_KIN"/>
    <property type="match status" value="1"/>
</dbReference>
<feature type="domain" description="PAS" evidence="15">
    <location>
        <begin position="586"/>
        <end position="631"/>
    </location>
</feature>
<dbReference type="SUPFAM" id="SSF55785">
    <property type="entry name" value="PYP-like sensor domain (PAS domain)"/>
    <property type="match status" value="4"/>
</dbReference>
<dbReference type="RefSeq" id="WP_072325874.1">
    <property type="nucleotide sequence ID" value="NZ_FPJW01000005.1"/>
</dbReference>
<dbReference type="InterPro" id="IPR001610">
    <property type="entry name" value="PAC"/>
</dbReference>
<feature type="domain" description="PAC" evidence="16">
    <location>
        <begin position="351"/>
        <end position="403"/>
    </location>
</feature>
<dbReference type="CDD" id="cd00082">
    <property type="entry name" value="HisKA"/>
    <property type="match status" value="1"/>
</dbReference>
<dbReference type="CDD" id="cd00130">
    <property type="entry name" value="PAS"/>
    <property type="match status" value="4"/>
</dbReference>
<evidence type="ECO:0000259" key="17">
    <source>
        <dbReference type="PROSITE" id="PS50894"/>
    </source>
</evidence>
<dbReference type="SMART" id="SM00091">
    <property type="entry name" value="PAS"/>
    <property type="match status" value="4"/>
</dbReference>
<evidence type="ECO:0000256" key="9">
    <source>
        <dbReference type="ARBA" id="ARBA00064003"/>
    </source>
</evidence>
<evidence type="ECO:0000256" key="8">
    <source>
        <dbReference type="ARBA" id="ARBA00023012"/>
    </source>
</evidence>
<dbReference type="SMART" id="SM00448">
    <property type="entry name" value="REC"/>
    <property type="match status" value="1"/>
</dbReference>
<dbReference type="InterPro" id="IPR036890">
    <property type="entry name" value="HATPase_C_sf"/>
</dbReference>
<keyword evidence="4" id="KW-0808">Transferase</keyword>
<feature type="domain" description="PAC" evidence="16">
    <location>
        <begin position="95"/>
        <end position="146"/>
    </location>
</feature>
<gene>
    <name evidence="18" type="ORF">SAMN02745752_01639</name>
</gene>
<keyword evidence="6" id="KW-0418">Kinase</keyword>
<evidence type="ECO:0000256" key="11">
    <source>
        <dbReference type="PROSITE-ProRule" id="PRU00110"/>
    </source>
</evidence>
<dbReference type="Pfam" id="PF00072">
    <property type="entry name" value="Response_reg"/>
    <property type="match status" value="1"/>
</dbReference>
<dbReference type="InterPro" id="IPR013655">
    <property type="entry name" value="PAS_fold_3"/>
</dbReference>
<accession>A0A1K1X0R7</accession>
<dbReference type="InterPro" id="IPR035965">
    <property type="entry name" value="PAS-like_dom_sf"/>
</dbReference>
<dbReference type="SUPFAM" id="SSF47384">
    <property type="entry name" value="Homodimeric domain of signal transducing histidine kinase"/>
    <property type="match status" value="1"/>
</dbReference>
<dbReference type="CDD" id="cd16922">
    <property type="entry name" value="HATPase_EvgS-ArcB-TorS-like"/>
    <property type="match status" value="1"/>
</dbReference>
<evidence type="ECO:0000256" key="4">
    <source>
        <dbReference type="ARBA" id="ARBA00022679"/>
    </source>
</evidence>
<dbReference type="FunFam" id="1.10.287.130:FF:000002">
    <property type="entry name" value="Two-component osmosensing histidine kinase"/>
    <property type="match status" value="1"/>
</dbReference>
<evidence type="ECO:0000256" key="10">
    <source>
        <dbReference type="ARBA" id="ARBA00068150"/>
    </source>
</evidence>
<dbReference type="InterPro" id="IPR011006">
    <property type="entry name" value="CheY-like_superfamily"/>
</dbReference>
<dbReference type="InterPro" id="IPR005467">
    <property type="entry name" value="His_kinase_dom"/>
</dbReference>
<evidence type="ECO:0000259" key="16">
    <source>
        <dbReference type="PROSITE" id="PS50113"/>
    </source>
</evidence>
<dbReference type="GO" id="GO:0005524">
    <property type="term" value="F:ATP binding"/>
    <property type="evidence" value="ECO:0007669"/>
    <property type="project" value="UniProtKB-KW"/>
</dbReference>
<dbReference type="InterPro" id="IPR036641">
    <property type="entry name" value="HPT_dom_sf"/>
</dbReference>
<dbReference type="PROSITE" id="PS50894">
    <property type="entry name" value="HPT"/>
    <property type="match status" value="1"/>
</dbReference>
<dbReference type="GO" id="GO:0000155">
    <property type="term" value="F:phosphorelay sensor kinase activity"/>
    <property type="evidence" value="ECO:0007669"/>
    <property type="project" value="InterPro"/>
</dbReference>
<evidence type="ECO:0000259" key="15">
    <source>
        <dbReference type="PROSITE" id="PS50112"/>
    </source>
</evidence>
<feature type="modified residue" description="4-aspartylphosphate" evidence="12">
    <location>
        <position position="1029"/>
    </location>
</feature>
<dbReference type="GO" id="GO:0005886">
    <property type="term" value="C:plasma membrane"/>
    <property type="evidence" value="ECO:0007669"/>
    <property type="project" value="UniProtKB-SubCell"/>
</dbReference>
<evidence type="ECO:0000256" key="2">
    <source>
        <dbReference type="ARBA" id="ARBA00012438"/>
    </source>
</evidence>
<feature type="domain" description="PAC" evidence="16">
    <location>
        <begin position="663"/>
        <end position="714"/>
    </location>
</feature>
<dbReference type="Proteomes" id="UP000182350">
    <property type="component" value="Unassembled WGS sequence"/>
</dbReference>
<organism evidence="18 19">
    <name type="scientific">Marinospirillum alkaliphilum DSM 21637</name>
    <dbReference type="NCBI Taxonomy" id="1122209"/>
    <lineage>
        <taxon>Bacteria</taxon>
        <taxon>Pseudomonadati</taxon>
        <taxon>Pseudomonadota</taxon>
        <taxon>Gammaproteobacteria</taxon>
        <taxon>Oceanospirillales</taxon>
        <taxon>Oceanospirillaceae</taxon>
        <taxon>Marinospirillum</taxon>
    </lineage>
</organism>
<comment type="subunit">
    <text evidence="9">At low DSF concentrations, interacts with RpfF.</text>
</comment>
<dbReference type="SUPFAM" id="SSF47226">
    <property type="entry name" value="Histidine-containing phosphotransfer domain, HPT domain"/>
    <property type="match status" value="1"/>
</dbReference>
<evidence type="ECO:0000256" key="7">
    <source>
        <dbReference type="ARBA" id="ARBA00022840"/>
    </source>
</evidence>
<evidence type="ECO:0000256" key="12">
    <source>
        <dbReference type="PROSITE-ProRule" id="PRU00169"/>
    </source>
</evidence>
<dbReference type="PROSITE" id="PS50112">
    <property type="entry name" value="PAS"/>
    <property type="match status" value="4"/>
</dbReference>
<keyword evidence="5" id="KW-0547">Nucleotide-binding</keyword>
<dbReference type="PRINTS" id="PR00344">
    <property type="entry name" value="BCTRLSENSOR"/>
</dbReference>
<feature type="domain" description="PAS" evidence="15">
    <location>
        <begin position="16"/>
        <end position="85"/>
    </location>
</feature>
<dbReference type="SMART" id="SM00387">
    <property type="entry name" value="HATPase_c"/>
    <property type="match status" value="1"/>
</dbReference>
<evidence type="ECO:0000259" key="14">
    <source>
        <dbReference type="PROSITE" id="PS50110"/>
    </source>
</evidence>
<dbReference type="SMART" id="SM00086">
    <property type="entry name" value="PAC"/>
    <property type="match status" value="4"/>
</dbReference>
<dbReference type="InterPro" id="IPR003661">
    <property type="entry name" value="HisK_dim/P_dom"/>
</dbReference>
<dbReference type="Pfam" id="PF00512">
    <property type="entry name" value="HisKA"/>
    <property type="match status" value="1"/>
</dbReference>
<dbReference type="PANTHER" id="PTHR45339">
    <property type="entry name" value="HYBRID SIGNAL TRANSDUCTION HISTIDINE KINASE J"/>
    <property type="match status" value="1"/>
</dbReference>
<dbReference type="InterPro" id="IPR001789">
    <property type="entry name" value="Sig_transdc_resp-reg_receiver"/>
</dbReference>
<dbReference type="EMBL" id="FPJW01000005">
    <property type="protein sequence ID" value="SFX43111.1"/>
    <property type="molecule type" value="Genomic_DNA"/>
</dbReference>
<reference evidence="18 19" key="1">
    <citation type="submission" date="2016-11" db="EMBL/GenBank/DDBJ databases">
        <authorList>
            <person name="Jaros S."/>
            <person name="Januszkiewicz K."/>
            <person name="Wedrychowicz H."/>
        </authorList>
    </citation>
    <scope>NUCLEOTIDE SEQUENCE [LARGE SCALE GENOMIC DNA]</scope>
    <source>
        <strain evidence="18 19">DSM 21637</strain>
    </source>
</reference>
<dbReference type="OrthoDB" id="9810730at2"/>
<dbReference type="Pfam" id="PF08447">
    <property type="entry name" value="PAS_3"/>
    <property type="match status" value="3"/>
</dbReference>
<feature type="modified residue" description="Phosphohistidine" evidence="11">
    <location>
        <position position="1178"/>
    </location>
</feature>
<evidence type="ECO:0000256" key="6">
    <source>
        <dbReference type="ARBA" id="ARBA00022777"/>
    </source>
</evidence>
<protein>
    <recommendedName>
        <fullName evidence="10">Sensory/regulatory protein RpfC</fullName>
        <ecNumber evidence="2">2.7.13.3</ecNumber>
    </recommendedName>
</protein>
<feature type="domain" description="Response regulatory" evidence="14">
    <location>
        <begin position="980"/>
        <end position="1094"/>
    </location>
</feature>
<evidence type="ECO:0000313" key="19">
    <source>
        <dbReference type="Proteomes" id="UP000182350"/>
    </source>
</evidence>
<dbReference type="PROSITE" id="PS50110">
    <property type="entry name" value="RESPONSE_REGULATORY"/>
    <property type="match status" value="1"/>
</dbReference>
<proteinExistence type="predicted"/>
<dbReference type="FunFam" id="3.30.565.10:FF:000010">
    <property type="entry name" value="Sensor histidine kinase RcsC"/>
    <property type="match status" value="1"/>
</dbReference>
<dbReference type="EC" id="2.7.13.3" evidence="2"/>
<dbReference type="Pfam" id="PF13426">
    <property type="entry name" value="PAS_9"/>
    <property type="match status" value="1"/>
</dbReference>
<dbReference type="CDD" id="cd17546">
    <property type="entry name" value="REC_hyHK_CKI1_RcsC-like"/>
    <property type="match status" value="1"/>
</dbReference>
<dbReference type="SMART" id="SM00388">
    <property type="entry name" value="HisKA"/>
    <property type="match status" value="1"/>
</dbReference>
<dbReference type="Gene3D" id="3.40.50.2300">
    <property type="match status" value="1"/>
</dbReference>
<dbReference type="PROSITE" id="PS50113">
    <property type="entry name" value="PAC"/>
    <property type="match status" value="4"/>
</dbReference>
<dbReference type="InterPro" id="IPR029016">
    <property type="entry name" value="GAF-like_dom_sf"/>
</dbReference>
<dbReference type="InterPro" id="IPR008207">
    <property type="entry name" value="Sig_transdc_His_kin_Hpt_dom"/>
</dbReference>
<dbReference type="Pfam" id="PF01627">
    <property type="entry name" value="Hpt"/>
    <property type="match status" value="1"/>
</dbReference>
<evidence type="ECO:0000256" key="3">
    <source>
        <dbReference type="ARBA" id="ARBA00022553"/>
    </source>
</evidence>
<feature type="domain" description="PAC" evidence="16">
    <location>
        <begin position="222"/>
        <end position="275"/>
    </location>
</feature>
<feature type="domain" description="Histidine kinase" evidence="13">
    <location>
        <begin position="732"/>
        <end position="954"/>
    </location>
</feature>
<dbReference type="Pfam" id="PF02518">
    <property type="entry name" value="HATPase_c"/>
    <property type="match status" value="1"/>
</dbReference>
<evidence type="ECO:0000259" key="13">
    <source>
        <dbReference type="PROSITE" id="PS50109"/>
    </source>
</evidence>
<dbReference type="InterPro" id="IPR000700">
    <property type="entry name" value="PAS-assoc_C"/>
</dbReference>
<dbReference type="Gene3D" id="3.30.450.40">
    <property type="match status" value="1"/>
</dbReference>
<feature type="domain" description="PAS" evidence="15">
    <location>
        <begin position="147"/>
        <end position="219"/>
    </location>
</feature>
<dbReference type="SUPFAM" id="SSF55781">
    <property type="entry name" value="GAF domain-like"/>
    <property type="match status" value="1"/>
</dbReference>